<accession>A0A841GAX6</accession>
<feature type="domain" description="Luciferase-like" evidence="5">
    <location>
        <begin position="33"/>
        <end position="232"/>
    </location>
</feature>
<dbReference type="CDD" id="cd01097">
    <property type="entry name" value="Tetrahydromethanopterin_reductase"/>
    <property type="match status" value="1"/>
</dbReference>
<protein>
    <submittedName>
        <fullName evidence="6">Luciferase-type oxidoreductase</fullName>
    </submittedName>
</protein>
<evidence type="ECO:0000256" key="3">
    <source>
        <dbReference type="ARBA" id="ARBA00023002"/>
    </source>
</evidence>
<name>A0A841GAX6_9GAMM</name>
<dbReference type="GO" id="GO:0004497">
    <property type="term" value="F:monooxygenase activity"/>
    <property type="evidence" value="ECO:0007669"/>
    <property type="project" value="UniProtKB-KW"/>
</dbReference>
<evidence type="ECO:0000313" key="7">
    <source>
        <dbReference type="Proteomes" id="UP000585721"/>
    </source>
</evidence>
<reference evidence="6 7" key="1">
    <citation type="submission" date="2020-08" db="EMBL/GenBank/DDBJ databases">
        <title>Genomic Encyclopedia of Type Strains, Phase IV (KMG-IV): sequencing the most valuable type-strain genomes for metagenomic binning, comparative biology and taxonomic classification.</title>
        <authorList>
            <person name="Goeker M."/>
        </authorList>
    </citation>
    <scope>NUCLEOTIDE SEQUENCE [LARGE SCALE GENOMIC DNA]</scope>
    <source>
        <strain evidence="6 7">DSM 22975</strain>
    </source>
</reference>
<dbReference type="InterPro" id="IPR051260">
    <property type="entry name" value="Diverse_substr_monoxygenases"/>
</dbReference>
<keyword evidence="7" id="KW-1185">Reference proteome</keyword>
<dbReference type="EMBL" id="JACHGR010000007">
    <property type="protein sequence ID" value="MBB6056218.1"/>
    <property type="molecule type" value="Genomic_DNA"/>
</dbReference>
<dbReference type="AlphaFoldDB" id="A0A841GAX6"/>
<dbReference type="InterPro" id="IPR020020">
    <property type="entry name" value="Luciferase-type_oxidoreductase"/>
</dbReference>
<dbReference type="GO" id="GO:0016705">
    <property type="term" value="F:oxidoreductase activity, acting on paired donors, with incorporation or reduction of molecular oxygen"/>
    <property type="evidence" value="ECO:0007669"/>
    <property type="project" value="InterPro"/>
</dbReference>
<evidence type="ECO:0000256" key="2">
    <source>
        <dbReference type="ARBA" id="ARBA00022643"/>
    </source>
</evidence>
<organism evidence="6 7">
    <name type="scientific">Tolumonas osonensis</name>
    <dbReference type="NCBI Taxonomy" id="675874"/>
    <lineage>
        <taxon>Bacteria</taxon>
        <taxon>Pseudomonadati</taxon>
        <taxon>Pseudomonadota</taxon>
        <taxon>Gammaproteobacteria</taxon>
        <taxon>Aeromonadales</taxon>
        <taxon>Aeromonadaceae</taxon>
        <taxon>Tolumonas</taxon>
    </lineage>
</organism>
<keyword evidence="2" id="KW-0288">FMN</keyword>
<dbReference type="PANTHER" id="PTHR30011">
    <property type="entry name" value="ALKANESULFONATE MONOOXYGENASE-RELATED"/>
    <property type="match status" value="1"/>
</dbReference>
<dbReference type="PANTHER" id="PTHR30011:SF16">
    <property type="entry name" value="C2H2 FINGER DOMAIN TRANSCRIPTION FACTOR (EUROFUNG)-RELATED"/>
    <property type="match status" value="1"/>
</dbReference>
<dbReference type="Gene3D" id="3.20.20.30">
    <property type="entry name" value="Luciferase-like domain"/>
    <property type="match status" value="1"/>
</dbReference>
<evidence type="ECO:0000256" key="1">
    <source>
        <dbReference type="ARBA" id="ARBA00022630"/>
    </source>
</evidence>
<sequence length="312" mass="35276">MNIKPGYENIFKKGKLTFGFIMPLESYPDSAFPSMENHSNLAIKADQCGFSALWLRDIPFYDPSFGDVGQIFDPMVYLGYLVAQTKKITLGTAGIILPLKEPLVIAKQAASLDHLSQGRFILGLSTGDRPIEYPAFGQDFELRAERFREAIQIIKTVTSISYPQLSTHHYGRLSGDLDLVPKPIASQIPLIIVGRAQQDLSWIADNSDGWIWHRGSFEHLQNTIKVWRESFNESIFKPYGYGTFFDLDKDPDAPVRMMWSGFSAGRNSLIRLWKEQESLGVNHVALNLKMLSRPATEVMDELAEYVLPHFSI</sequence>
<dbReference type="Pfam" id="PF00296">
    <property type="entry name" value="Bac_luciferase"/>
    <property type="match status" value="1"/>
</dbReference>
<dbReference type="SUPFAM" id="SSF51679">
    <property type="entry name" value="Bacterial luciferase-like"/>
    <property type="match status" value="1"/>
</dbReference>
<dbReference type="InterPro" id="IPR036661">
    <property type="entry name" value="Luciferase-like_sf"/>
</dbReference>
<keyword evidence="4" id="KW-0503">Monooxygenase</keyword>
<evidence type="ECO:0000259" key="5">
    <source>
        <dbReference type="Pfam" id="PF00296"/>
    </source>
</evidence>
<dbReference type="RefSeq" id="WP_188026945.1">
    <property type="nucleotide sequence ID" value="NZ_JACHGR010000007.1"/>
</dbReference>
<dbReference type="Proteomes" id="UP000585721">
    <property type="component" value="Unassembled WGS sequence"/>
</dbReference>
<keyword evidence="3" id="KW-0560">Oxidoreductase</keyword>
<keyword evidence="1" id="KW-0285">Flavoprotein</keyword>
<evidence type="ECO:0000313" key="6">
    <source>
        <dbReference type="EMBL" id="MBB6056218.1"/>
    </source>
</evidence>
<dbReference type="NCBIfam" id="TIGR03571">
    <property type="entry name" value="lucif_BA3436"/>
    <property type="match status" value="1"/>
</dbReference>
<evidence type="ECO:0000256" key="4">
    <source>
        <dbReference type="ARBA" id="ARBA00023033"/>
    </source>
</evidence>
<comment type="caution">
    <text evidence="6">The sequence shown here is derived from an EMBL/GenBank/DDBJ whole genome shotgun (WGS) entry which is preliminary data.</text>
</comment>
<dbReference type="InterPro" id="IPR011251">
    <property type="entry name" value="Luciferase-like_dom"/>
</dbReference>
<gene>
    <name evidence="6" type="ORF">HNR75_002150</name>
</gene>
<proteinExistence type="predicted"/>